<evidence type="ECO:0000313" key="3">
    <source>
        <dbReference type="Proteomes" id="UP000198723"/>
    </source>
</evidence>
<name>A0A1C3Y3H9_9HYPH</name>
<evidence type="ECO:0000313" key="2">
    <source>
        <dbReference type="EMBL" id="SCB59033.1"/>
    </source>
</evidence>
<feature type="domain" description="Glycosyl transferase family 1" evidence="1">
    <location>
        <begin position="223"/>
        <end position="388"/>
    </location>
</feature>
<dbReference type="Pfam" id="PF00534">
    <property type="entry name" value="Glycos_transf_1"/>
    <property type="match status" value="1"/>
</dbReference>
<sequence>MPPRRKILVVLKGYPRLSETFIAQELLGLERAGFDLTLISMRRPTDKKRHPVHDEIKAPVVYLPEYLHEEPIRVLKGLFAGFGKPGFKALIKRFFADLKRDPSRNRFRRLGQALVLGREWPDGGEWLHAHFIHTPASVTEYASILTGTPWTCSAHAKDIWTSPDWELNEKLGSARWAVTCTRTGYEHMRSLTSRKDAVHLSYHGLDLARFGHFSGAHSQRTGNDPDDPAFILSVGRAVEKKGYDVLLRALALLPADLHWRMEHIGGGDELAKLKALATELGLSGRIVWKGAMAQEEVLDHYRRADLFALACRIAANGDRDGLPNVLVEASSQRLVCISTTVSGVPELLTDGENGLVVPAEDPAMLAKALEAAIRDPALRKRLGDAAERRVRENFDYHSSIRQLTGLFEAEWQKAS</sequence>
<proteinExistence type="predicted"/>
<dbReference type="RefSeq" id="WP_064695604.1">
    <property type="nucleotide sequence ID" value="NZ_FMAJ01000006.1"/>
</dbReference>
<evidence type="ECO:0000259" key="1">
    <source>
        <dbReference type="Pfam" id="PF00534"/>
    </source>
</evidence>
<dbReference type="GO" id="GO:0016757">
    <property type="term" value="F:glycosyltransferase activity"/>
    <property type="evidence" value="ECO:0007669"/>
    <property type="project" value="InterPro"/>
</dbReference>
<dbReference type="EMBL" id="FMAJ01000006">
    <property type="protein sequence ID" value="SCB59033.1"/>
    <property type="molecule type" value="Genomic_DNA"/>
</dbReference>
<organism evidence="2 3">
    <name type="scientific">Rhizobium aethiopicum</name>
    <dbReference type="NCBI Taxonomy" id="1138170"/>
    <lineage>
        <taxon>Bacteria</taxon>
        <taxon>Pseudomonadati</taxon>
        <taxon>Pseudomonadota</taxon>
        <taxon>Alphaproteobacteria</taxon>
        <taxon>Hyphomicrobiales</taxon>
        <taxon>Rhizobiaceae</taxon>
        <taxon>Rhizobium/Agrobacterium group</taxon>
        <taxon>Rhizobium</taxon>
    </lineage>
</organism>
<dbReference type="Gene3D" id="3.40.50.2000">
    <property type="entry name" value="Glycogen Phosphorylase B"/>
    <property type="match status" value="2"/>
</dbReference>
<dbReference type="InterPro" id="IPR001296">
    <property type="entry name" value="Glyco_trans_1"/>
</dbReference>
<dbReference type="AlphaFoldDB" id="A0A1C3Y3H9"/>
<protein>
    <submittedName>
        <fullName evidence="2">Glycosyltransferase involved in cell wall bisynthesis</fullName>
    </submittedName>
</protein>
<dbReference type="Proteomes" id="UP000198723">
    <property type="component" value="Unassembled WGS sequence"/>
</dbReference>
<gene>
    <name evidence="2" type="ORF">GA0061105_10679</name>
</gene>
<dbReference type="STRING" id="1138170.GA0061105_10679"/>
<dbReference type="PANTHER" id="PTHR12526">
    <property type="entry name" value="GLYCOSYLTRANSFERASE"/>
    <property type="match status" value="1"/>
</dbReference>
<reference evidence="2 3" key="1">
    <citation type="submission" date="2016-08" db="EMBL/GenBank/DDBJ databases">
        <authorList>
            <person name="Seilhamer J.J."/>
        </authorList>
    </citation>
    <scope>NUCLEOTIDE SEQUENCE [LARGE SCALE GENOMIC DNA]</scope>
    <source>
        <strain evidence="2 3">HBR26</strain>
    </source>
</reference>
<accession>A0A1C3Y3H9</accession>
<dbReference type="PANTHER" id="PTHR12526:SF630">
    <property type="entry name" value="GLYCOSYLTRANSFERASE"/>
    <property type="match status" value="1"/>
</dbReference>
<dbReference type="SUPFAM" id="SSF53756">
    <property type="entry name" value="UDP-Glycosyltransferase/glycogen phosphorylase"/>
    <property type="match status" value="1"/>
</dbReference>
<keyword evidence="2" id="KW-0808">Transferase</keyword>